<keyword evidence="3" id="KW-0687">Ribonucleoprotein</keyword>
<proteinExistence type="inferred from homology"/>
<organism evidence="5">
    <name type="scientific">Spumella elongata</name>
    <dbReference type="NCBI Taxonomy" id="89044"/>
    <lineage>
        <taxon>Eukaryota</taxon>
        <taxon>Sar</taxon>
        <taxon>Stramenopiles</taxon>
        <taxon>Ochrophyta</taxon>
        <taxon>Chrysophyceae</taxon>
        <taxon>Chromulinales</taxon>
        <taxon>Chromulinaceae</taxon>
        <taxon>Spumella</taxon>
    </lineage>
</organism>
<evidence type="ECO:0000259" key="4">
    <source>
        <dbReference type="Pfam" id="PF01778"/>
    </source>
</evidence>
<dbReference type="PANTHER" id="PTHR10544">
    <property type="entry name" value="60S RIBOSOMAL PROTEIN L28"/>
    <property type="match status" value="1"/>
</dbReference>
<evidence type="ECO:0000256" key="1">
    <source>
        <dbReference type="ARBA" id="ARBA00007926"/>
    </source>
</evidence>
<sequence>MPASAELLWECMKGNTSFIRKSANMPIMSREPGNLCGKHSFKFSGLANSKVLDVSSKKVGSKEKIMLTTHHKKGSRVHRPGSILLAAGLSKSTKKGLQQVTKATEGSFNRRDLMELAKIKFQKVKTSFKKKKLVFKSRRATK</sequence>
<accession>A0A7S3M646</accession>
<protein>
    <recommendedName>
        <fullName evidence="4">Ribosomal eL28/Mak16 domain-containing protein</fullName>
    </recommendedName>
</protein>
<dbReference type="GO" id="GO:0003735">
    <property type="term" value="F:structural constituent of ribosome"/>
    <property type="evidence" value="ECO:0007669"/>
    <property type="project" value="InterPro"/>
</dbReference>
<gene>
    <name evidence="5" type="ORF">SELO1098_LOCUS13977</name>
</gene>
<keyword evidence="2" id="KW-0689">Ribosomal protein</keyword>
<comment type="similarity">
    <text evidence="1">Belongs to the eukaryotic ribosomal protein eL28 family.</text>
</comment>
<dbReference type="GO" id="GO:0006412">
    <property type="term" value="P:translation"/>
    <property type="evidence" value="ECO:0007669"/>
    <property type="project" value="InterPro"/>
</dbReference>
<reference evidence="5" key="1">
    <citation type="submission" date="2021-01" db="EMBL/GenBank/DDBJ databases">
        <authorList>
            <person name="Corre E."/>
            <person name="Pelletier E."/>
            <person name="Niang G."/>
            <person name="Scheremetjew M."/>
            <person name="Finn R."/>
            <person name="Kale V."/>
            <person name="Holt S."/>
            <person name="Cochrane G."/>
            <person name="Meng A."/>
            <person name="Brown T."/>
            <person name="Cohen L."/>
        </authorList>
    </citation>
    <scope>NUCLEOTIDE SEQUENCE</scope>
    <source>
        <strain evidence="5">CCAP 955/1</strain>
    </source>
</reference>
<evidence type="ECO:0000313" key="5">
    <source>
        <dbReference type="EMBL" id="CAE0285136.1"/>
    </source>
</evidence>
<name>A0A7S3M646_9STRA</name>
<dbReference type="GO" id="GO:0005840">
    <property type="term" value="C:ribosome"/>
    <property type="evidence" value="ECO:0007669"/>
    <property type="project" value="UniProtKB-KW"/>
</dbReference>
<dbReference type="InterPro" id="IPR002672">
    <property type="entry name" value="Ribosomal_eL28"/>
</dbReference>
<dbReference type="GO" id="GO:1990904">
    <property type="term" value="C:ribonucleoprotein complex"/>
    <property type="evidence" value="ECO:0007669"/>
    <property type="project" value="UniProtKB-KW"/>
</dbReference>
<evidence type="ECO:0000256" key="3">
    <source>
        <dbReference type="ARBA" id="ARBA00023274"/>
    </source>
</evidence>
<feature type="domain" description="Ribosomal eL28/Mak16" evidence="4">
    <location>
        <begin position="7"/>
        <end position="126"/>
    </location>
</feature>
<dbReference type="EMBL" id="HBIC01027834">
    <property type="protein sequence ID" value="CAE0285136.1"/>
    <property type="molecule type" value="Transcribed_RNA"/>
</dbReference>
<dbReference type="Gene3D" id="3.30.390.110">
    <property type="match status" value="1"/>
</dbReference>
<dbReference type="Pfam" id="PF01778">
    <property type="entry name" value="Ribosomal_L28e"/>
    <property type="match status" value="1"/>
</dbReference>
<evidence type="ECO:0000256" key="2">
    <source>
        <dbReference type="ARBA" id="ARBA00022980"/>
    </source>
</evidence>
<dbReference type="InterPro" id="IPR029004">
    <property type="entry name" value="Ribosomal_eL28/Mak16"/>
</dbReference>
<dbReference type="AlphaFoldDB" id="A0A7S3M646"/>